<reference evidence="2 3" key="1">
    <citation type="submission" date="2018-06" db="EMBL/GenBank/DDBJ databases">
        <title>A transcriptomic atlas of mushroom development highlights an independent origin of complex multicellularity.</title>
        <authorList>
            <consortium name="DOE Joint Genome Institute"/>
            <person name="Krizsan K."/>
            <person name="Almasi E."/>
            <person name="Merenyi Z."/>
            <person name="Sahu N."/>
            <person name="Viragh M."/>
            <person name="Koszo T."/>
            <person name="Mondo S."/>
            <person name="Kiss B."/>
            <person name="Balint B."/>
            <person name="Kues U."/>
            <person name="Barry K."/>
            <person name="Hegedus J.C."/>
            <person name="Henrissat B."/>
            <person name="Johnson J."/>
            <person name="Lipzen A."/>
            <person name="Ohm R."/>
            <person name="Nagy I."/>
            <person name="Pangilinan J."/>
            <person name="Yan J."/>
            <person name="Xiong Y."/>
            <person name="Grigoriev I.V."/>
            <person name="Hibbett D.S."/>
            <person name="Nagy L.G."/>
        </authorList>
    </citation>
    <scope>NUCLEOTIDE SEQUENCE [LARGE SCALE GENOMIC DNA]</scope>
    <source>
        <strain evidence="2 3">SZMC22713</strain>
    </source>
</reference>
<dbReference type="AlphaFoldDB" id="A0A4Y7QF12"/>
<feature type="region of interest" description="Disordered" evidence="1">
    <location>
        <begin position="22"/>
        <end position="44"/>
    </location>
</feature>
<accession>A0A4Y7QF12</accession>
<dbReference type="Proteomes" id="UP000294933">
    <property type="component" value="Unassembled WGS sequence"/>
</dbReference>
<name>A0A4Y7QF12_9AGAM</name>
<keyword evidence="3" id="KW-1185">Reference proteome</keyword>
<gene>
    <name evidence="2" type="ORF">BD410DRAFT_801469</name>
</gene>
<evidence type="ECO:0000313" key="2">
    <source>
        <dbReference type="EMBL" id="TDL25450.1"/>
    </source>
</evidence>
<feature type="compositionally biased region" description="Polar residues" evidence="1">
    <location>
        <begin position="34"/>
        <end position="44"/>
    </location>
</feature>
<dbReference type="EMBL" id="ML170164">
    <property type="protein sequence ID" value="TDL25450.1"/>
    <property type="molecule type" value="Genomic_DNA"/>
</dbReference>
<evidence type="ECO:0000256" key="1">
    <source>
        <dbReference type="SAM" id="MobiDB-lite"/>
    </source>
</evidence>
<dbReference type="VEuPathDB" id="FungiDB:BD410DRAFT_801469"/>
<feature type="region of interest" description="Disordered" evidence="1">
    <location>
        <begin position="133"/>
        <end position="168"/>
    </location>
</feature>
<protein>
    <submittedName>
        <fullName evidence="2">Uncharacterized protein</fullName>
    </submittedName>
</protein>
<proteinExistence type="predicted"/>
<sequence>MLTPVQVVNRVADQYEASQSGPILYADEEEDPNSFKTTVSATSELARSNVSQHQQQLEPQQLLPTRRAQTTGDTREDFRKFARMSQNHYLSSAKTSWRLKEGSEEENTATGKHFNANVAGLRQVMVAVAEDENGGGRLRGDGQSVGRMDGSRDYGGEGGEYASEEDREGVDADGGWWYEWVELRKGESRGGCAGEEWKVELEAASTRGTNFPAHSPPLRTASTNSNLKRPIRYHSTPHPWFATSLRFLRSATPESEPDSLPQPLAAGDDVEINSDVDVADVNAQLDWEGRRKSSDAEAGVVIGSDLRLPISNSSQPQPEWKTVMLVGTDGIHVIGYSKLLMPSRALRSSLHAASFQSTFMSRKHALYHLLMKPSNMYHFWVAMLVPSSRLNRAPLPLAHNRAPVQTPKTRLIPVGTQGIDWRERER</sequence>
<evidence type="ECO:0000313" key="3">
    <source>
        <dbReference type="Proteomes" id="UP000294933"/>
    </source>
</evidence>
<organism evidence="2 3">
    <name type="scientific">Rickenella mellea</name>
    <dbReference type="NCBI Taxonomy" id="50990"/>
    <lineage>
        <taxon>Eukaryota</taxon>
        <taxon>Fungi</taxon>
        <taxon>Dikarya</taxon>
        <taxon>Basidiomycota</taxon>
        <taxon>Agaricomycotina</taxon>
        <taxon>Agaricomycetes</taxon>
        <taxon>Hymenochaetales</taxon>
        <taxon>Rickenellaceae</taxon>
        <taxon>Rickenella</taxon>
    </lineage>
</organism>